<gene>
    <name evidence="1" type="ORF">EV199_5436</name>
</gene>
<dbReference type="RefSeq" id="WP_207234337.1">
    <property type="nucleotide sequence ID" value="NZ_CP042431.1"/>
</dbReference>
<name>A0A4Q7MJW1_9BACT</name>
<accession>A0A4Q7MJW1</accession>
<dbReference type="GO" id="GO:0008237">
    <property type="term" value="F:metallopeptidase activity"/>
    <property type="evidence" value="ECO:0007669"/>
    <property type="project" value="InterPro"/>
</dbReference>
<comment type="caution">
    <text evidence="1">The sequence shown here is derived from an EMBL/GenBank/DDBJ whole genome shotgun (WGS) entry which is preliminary data.</text>
</comment>
<dbReference type="Pfam" id="PF12388">
    <property type="entry name" value="Peptidase_M57"/>
    <property type="match status" value="1"/>
</dbReference>
<dbReference type="InterPro" id="IPR024079">
    <property type="entry name" value="MetalloPept_cat_dom_sf"/>
</dbReference>
<dbReference type="SUPFAM" id="SSF55486">
    <property type="entry name" value="Metalloproteases ('zincins'), catalytic domain"/>
    <property type="match status" value="1"/>
</dbReference>
<keyword evidence="2" id="KW-1185">Reference proteome</keyword>
<dbReference type="EMBL" id="SGXA01000004">
    <property type="protein sequence ID" value="RZS67052.1"/>
    <property type="molecule type" value="Genomic_DNA"/>
</dbReference>
<dbReference type="AlphaFoldDB" id="A0A4Q7MJW1"/>
<dbReference type="InterPro" id="IPR024653">
    <property type="entry name" value="Peptidase_M10/M27/M57"/>
</dbReference>
<evidence type="ECO:0000313" key="1">
    <source>
        <dbReference type="EMBL" id="RZS67052.1"/>
    </source>
</evidence>
<dbReference type="Gene3D" id="3.40.390.10">
    <property type="entry name" value="Collagenase (Catalytic Domain)"/>
    <property type="match status" value="1"/>
</dbReference>
<sequence>MRKLIKIAGLPVLVCFVLLSCKKNSKETNVEPIGQDVLAKIAELGFSNKNVQPHSEGYLVEGDIVITKDHLNSKSENMLMRIADEEQYRTYNLVTALPRNITIRVNSSLPARYVTAVNSAISRYNALGLRITFSRVTSGGNIVINPAPSGSGYLASAGFPTSSGNPYSSVLVNRSYLDTWNINTVTSIIAHEVGHCIGFRHTDYMNRSYSCGGSPVNEGASTVGAVHIPGTPTGPDPNSWMLACIGNGVNRPFNANDIIALNYVY</sequence>
<evidence type="ECO:0000313" key="2">
    <source>
        <dbReference type="Proteomes" id="UP000293874"/>
    </source>
</evidence>
<protein>
    <submittedName>
        <fullName evidence="1">Dual-action HEIGH metallo-peptidase</fullName>
    </submittedName>
</protein>
<reference evidence="1 2" key="1">
    <citation type="submission" date="2019-02" db="EMBL/GenBank/DDBJ databases">
        <title>Genomic Encyclopedia of Type Strains, Phase IV (KMG-IV): sequencing the most valuable type-strain genomes for metagenomic binning, comparative biology and taxonomic classification.</title>
        <authorList>
            <person name="Goeker M."/>
        </authorList>
    </citation>
    <scope>NUCLEOTIDE SEQUENCE [LARGE SCALE GENOMIC DNA]</scope>
    <source>
        <strain evidence="1 2">DSM 18116</strain>
    </source>
</reference>
<proteinExistence type="predicted"/>
<dbReference type="Proteomes" id="UP000293874">
    <property type="component" value="Unassembled WGS sequence"/>
</dbReference>
<organism evidence="1 2">
    <name type="scientific">Pseudobacter ginsenosidimutans</name>
    <dbReference type="NCBI Taxonomy" id="661488"/>
    <lineage>
        <taxon>Bacteria</taxon>
        <taxon>Pseudomonadati</taxon>
        <taxon>Bacteroidota</taxon>
        <taxon>Chitinophagia</taxon>
        <taxon>Chitinophagales</taxon>
        <taxon>Chitinophagaceae</taxon>
        <taxon>Pseudobacter</taxon>
    </lineage>
</organism>
<dbReference type="PROSITE" id="PS51257">
    <property type="entry name" value="PROKAR_LIPOPROTEIN"/>
    <property type="match status" value="1"/>
</dbReference>